<feature type="domain" description="Dilute" evidence="2">
    <location>
        <begin position="395"/>
        <end position="792"/>
    </location>
</feature>
<feature type="region of interest" description="Disordered" evidence="1">
    <location>
        <begin position="853"/>
        <end position="902"/>
    </location>
</feature>
<dbReference type="PROSITE" id="PS51126">
    <property type="entry name" value="DILUTE"/>
    <property type="match status" value="1"/>
</dbReference>
<dbReference type="GeneID" id="11493604"/>
<keyword evidence="4" id="KW-1185">Reference proteome</keyword>
<feature type="compositionally biased region" description="Low complexity" evidence="1">
    <location>
        <begin position="368"/>
        <end position="377"/>
    </location>
</feature>
<organism evidence="3 4">
    <name type="scientific">Naumovozyma dairenensis (strain ATCC 10597 / BCRC 20456 / CBS 421 / NBRC 0211 / NRRL Y-12639)</name>
    <name type="common">Saccharomyces dairenensis</name>
    <dbReference type="NCBI Taxonomy" id="1071378"/>
    <lineage>
        <taxon>Eukaryota</taxon>
        <taxon>Fungi</taxon>
        <taxon>Dikarya</taxon>
        <taxon>Ascomycota</taxon>
        <taxon>Saccharomycotina</taxon>
        <taxon>Saccharomycetes</taxon>
        <taxon>Saccharomycetales</taxon>
        <taxon>Saccharomycetaceae</taxon>
        <taxon>Naumovozyma</taxon>
    </lineage>
</organism>
<dbReference type="SMART" id="SM01132">
    <property type="entry name" value="DIL"/>
    <property type="match status" value="1"/>
</dbReference>
<dbReference type="PANTHER" id="PTHR16027:SF6">
    <property type="entry name" value="DILUTE DOMAIN-CONTAINING PROTEIN"/>
    <property type="match status" value="1"/>
</dbReference>
<evidence type="ECO:0000256" key="1">
    <source>
        <dbReference type="SAM" id="MobiDB-lite"/>
    </source>
</evidence>
<dbReference type="Pfam" id="PF12796">
    <property type="entry name" value="Ank_2"/>
    <property type="match status" value="1"/>
</dbReference>
<dbReference type="KEGG" id="ndi:NDAI_0A04960"/>
<dbReference type="InterPro" id="IPR052072">
    <property type="entry name" value="Vascular_dev_regulator"/>
</dbReference>
<feature type="compositionally biased region" description="Acidic residues" evidence="1">
    <location>
        <begin position="863"/>
        <end position="876"/>
    </location>
</feature>
<dbReference type="InterPro" id="IPR002710">
    <property type="entry name" value="Dilute_dom"/>
</dbReference>
<name>G0W4B3_NAUDC</name>
<dbReference type="Gene3D" id="1.25.40.20">
    <property type="entry name" value="Ankyrin repeat-containing domain"/>
    <property type="match status" value="1"/>
</dbReference>
<sequence>MDSIWNSSLGDQVLEKSKSLAPSISSIDKLSLIKSTLKKLPNVPLNDTKNEQANLIELIQLICDEDTSEEFSTFKQLVAPLYDINDKSLTGMALIHYIIAFNRPSYIELLHDFASNAKTPMDLNLKDDIMGYTPLMWAFTLQRKECCLELFNYHENINFNAVNKDGLQAWDLITPDSPIHDYLEQNNMLQYRETKKSDKAAINDNNDANNLSTFDDDPFAVDNIDLQVAGLSLASATNKNEHDLLFTSAQDSVNTIDNNNQTTSNNIDSLIESFDFTKLVQYQYLEFSDYDIPQILDLLESLPRKYPHLTTYPASLLFQCIRYADHKKKSKPLVESLIHLSLTRIISTVSKDSDTSPIAENPPANADNTTTNTNTTSIKKKSKSLENEKSITSNGDIIQQSYWFGTLSFLYYYLCRDDGFFKNHPPVLSELTGALHSLMLELTSSIHSRLNALIEPTLLSYTTIKDVKQTLYKRDWNFFKKRKQAKLHRMEEKRKQEKLEKLQHGIRKSLSNEPTELDDNTNNDNSDNNKNDQDTINDDDDSVLYYDTEILKHLYPPSLEEQMKPSPLKMVQIFGALTYVLSLHQIHPLFQQQCLSLAMSWFSTSLFNKILKDRRKKILSRAHAIQIRLNLSALEAWIKNNDSLVPKPRLIDDFMWERFPYTLIYDVGSIDLSTPPSDLNNIATYKPINDPPLKGHKEPTKSPIHDMTNSLFYYQTFHRISQIHLEPVFELLQWLQVATTIDSEESLDSTLKLLPTLSPSQLLKILEKYNYEINEHKFSSKLKKKINAQLKLVGKQNVYLQERQIPMLALPTVPELTDLYCKSEDAYSFLPLLPVEIQDDVWEIHDENYKKRRNGHDFTEPIDQTEEQENQGENENENEKDVGEKEREGEEQTSGDMFFTEFDAPSAIVQKPIWAANDEIEENPW</sequence>
<dbReference type="PANTHER" id="PTHR16027">
    <property type="entry name" value="DILUTE DOMAIN-CONTAINING PROTEIN YPR089W"/>
    <property type="match status" value="1"/>
</dbReference>
<feature type="region of interest" description="Disordered" evidence="1">
    <location>
        <begin position="352"/>
        <end position="385"/>
    </location>
</feature>
<dbReference type="SUPFAM" id="SSF48403">
    <property type="entry name" value="Ankyrin repeat"/>
    <property type="match status" value="1"/>
</dbReference>
<dbReference type="HOGENOM" id="CLU_019651_0_0_1"/>
<dbReference type="Proteomes" id="UP000000689">
    <property type="component" value="Chromosome 1"/>
</dbReference>
<gene>
    <name evidence="3" type="primary">NDAI0A04960</name>
    <name evidence="3" type="ordered locus">NDAI_0A04960</name>
</gene>
<reference evidence="3 4" key="1">
    <citation type="journal article" date="2011" name="Proc. Natl. Acad. Sci. U.S.A.">
        <title>Evolutionary erosion of yeast sex chromosomes by mating-type switching accidents.</title>
        <authorList>
            <person name="Gordon J.L."/>
            <person name="Armisen D."/>
            <person name="Proux-Wera E."/>
            <person name="Oheigeartaigh S.S."/>
            <person name="Byrne K.P."/>
            <person name="Wolfe K.H."/>
        </authorList>
    </citation>
    <scope>NUCLEOTIDE SEQUENCE [LARGE SCALE GENOMIC DNA]</scope>
    <source>
        <strain evidence="4">ATCC 10597 / BCRC 20456 / CBS 421 / NBRC 0211 / NRRL Y-12639</strain>
    </source>
</reference>
<dbReference type="GO" id="GO:0051020">
    <property type="term" value="F:GTPase binding"/>
    <property type="evidence" value="ECO:0007669"/>
    <property type="project" value="TreeGrafter"/>
</dbReference>
<proteinExistence type="predicted"/>
<dbReference type="AlphaFoldDB" id="G0W4B3"/>
<dbReference type="RefSeq" id="XP_003667894.1">
    <property type="nucleotide sequence ID" value="XM_003667846.1"/>
</dbReference>
<dbReference type="InterPro" id="IPR002110">
    <property type="entry name" value="Ankyrin_rpt"/>
</dbReference>
<dbReference type="Pfam" id="PF01843">
    <property type="entry name" value="DIL"/>
    <property type="match status" value="2"/>
</dbReference>
<dbReference type="OrthoDB" id="426293at2759"/>
<dbReference type="InterPro" id="IPR036770">
    <property type="entry name" value="Ankyrin_rpt-contain_sf"/>
</dbReference>
<feature type="region of interest" description="Disordered" evidence="1">
    <location>
        <begin position="487"/>
        <end position="539"/>
    </location>
</feature>
<evidence type="ECO:0000313" key="3">
    <source>
        <dbReference type="EMBL" id="CCD22651.1"/>
    </source>
</evidence>
<feature type="compositionally biased region" description="Basic and acidic residues" evidence="1">
    <location>
        <begin position="488"/>
        <end position="503"/>
    </location>
</feature>
<dbReference type="OMA" id="YAKDWNL"/>
<feature type="compositionally biased region" description="Basic and acidic residues" evidence="1">
    <location>
        <begin position="877"/>
        <end position="890"/>
    </location>
</feature>
<evidence type="ECO:0000259" key="2">
    <source>
        <dbReference type="PROSITE" id="PS51126"/>
    </source>
</evidence>
<dbReference type="STRING" id="1071378.G0W4B3"/>
<evidence type="ECO:0000313" key="4">
    <source>
        <dbReference type="Proteomes" id="UP000000689"/>
    </source>
</evidence>
<accession>G0W4B3</accession>
<dbReference type="EMBL" id="HE580267">
    <property type="protein sequence ID" value="CCD22651.1"/>
    <property type="molecule type" value="Genomic_DNA"/>
</dbReference>
<dbReference type="eggNOG" id="ENOG502QRMC">
    <property type="taxonomic scope" value="Eukaryota"/>
</dbReference>
<protein>
    <recommendedName>
        <fullName evidence="2">Dilute domain-containing protein</fullName>
    </recommendedName>
</protein>